<reference evidence="2" key="2">
    <citation type="journal article" date="2015" name="Data Brief">
        <title>Shoot transcriptome of the giant reed, Arundo donax.</title>
        <authorList>
            <person name="Barrero R.A."/>
            <person name="Guerrero F.D."/>
            <person name="Moolhuijzen P."/>
            <person name="Goolsby J.A."/>
            <person name="Tidwell J."/>
            <person name="Bellgard S.E."/>
            <person name="Bellgard M.I."/>
        </authorList>
    </citation>
    <scope>NUCLEOTIDE SEQUENCE</scope>
    <source>
        <tissue evidence="2">Shoot tissue taken approximately 20 cm above the soil surface</tissue>
    </source>
</reference>
<dbReference type="AlphaFoldDB" id="A0A0A9DRR8"/>
<evidence type="ECO:0000256" key="1">
    <source>
        <dbReference type="SAM" id="MobiDB-lite"/>
    </source>
</evidence>
<sequence>MPSVTKSSRLVLLVSQSAGPIHSSKSNGRPCPSRVAF</sequence>
<protein>
    <submittedName>
        <fullName evidence="2">Uncharacterized protein</fullName>
    </submittedName>
</protein>
<proteinExistence type="predicted"/>
<name>A0A0A9DRR8_ARUDO</name>
<feature type="region of interest" description="Disordered" evidence="1">
    <location>
        <begin position="18"/>
        <end position="37"/>
    </location>
</feature>
<organism evidence="2">
    <name type="scientific">Arundo donax</name>
    <name type="common">Giant reed</name>
    <name type="synonym">Donax arundinaceus</name>
    <dbReference type="NCBI Taxonomy" id="35708"/>
    <lineage>
        <taxon>Eukaryota</taxon>
        <taxon>Viridiplantae</taxon>
        <taxon>Streptophyta</taxon>
        <taxon>Embryophyta</taxon>
        <taxon>Tracheophyta</taxon>
        <taxon>Spermatophyta</taxon>
        <taxon>Magnoliopsida</taxon>
        <taxon>Liliopsida</taxon>
        <taxon>Poales</taxon>
        <taxon>Poaceae</taxon>
        <taxon>PACMAD clade</taxon>
        <taxon>Arundinoideae</taxon>
        <taxon>Arundineae</taxon>
        <taxon>Arundo</taxon>
    </lineage>
</organism>
<feature type="compositionally biased region" description="Polar residues" evidence="1">
    <location>
        <begin position="18"/>
        <end position="27"/>
    </location>
</feature>
<accession>A0A0A9DRR8</accession>
<reference evidence="2" key="1">
    <citation type="submission" date="2014-09" db="EMBL/GenBank/DDBJ databases">
        <authorList>
            <person name="Magalhaes I.L.F."/>
            <person name="Oliveira U."/>
            <person name="Santos F.R."/>
            <person name="Vidigal T.H.D.A."/>
            <person name="Brescovit A.D."/>
            <person name="Santos A.J."/>
        </authorList>
    </citation>
    <scope>NUCLEOTIDE SEQUENCE</scope>
    <source>
        <tissue evidence="2">Shoot tissue taken approximately 20 cm above the soil surface</tissue>
    </source>
</reference>
<dbReference type="EMBL" id="GBRH01209535">
    <property type="protein sequence ID" value="JAD88360.1"/>
    <property type="molecule type" value="Transcribed_RNA"/>
</dbReference>
<evidence type="ECO:0000313" key="2">
    <source>
        <dbReference type="EMBL" id="JAD88360.1"/>
    </source>
</evidence>